<organism evidence="1 2">
    <name type="scientific">Schistosoma margrebowiei</name>
    <dbReference type="NCBI Taxonomy" id="48269"/>
    <lineage>
        <taxon>Eukaryota</taxon>
        <taxon>Metazoa</taxon>
        <taxon>Spiralia</taxon>
        <taxon>Lophotrochozoa</taxon>
        <taxon>Platyhelminthes</taxon>
        <taxon>Trematoda</taxon>
        <taxon>Digenea</taxon>
        <taxon>Strigeidida</taxon>
        <taxon>Schistosomatoidea</taxon>
        <taxon>Schistosomatidae</taxon>
        <taxon>Schistosoma</taxon>
    </lineage>
</organism>
<name>A0A183LTA6_9TREM</name>
<gene>
    <name evidence="1" type="ORF">SMRZ_LOCUS7031</name>
</gene>
<accession>A0A183LTA6</accession>
<reference evidence="1 2" key="1">
    <citation type="submission" date="2018-11" db="EMBL/GenBank/DDBJ databases">
        <authorList>
            <consortium name="Pathogen Informatics"/>
        </authorList>
    </citation>
    <scope>NUCLEOTIDE SEQUENCE [LARGE SCALE GENOMIC DNA]</scope>
    <source>
        <strain evidence="1 2">Zambia</strain>
    </source>
</reference>
<evidence type="ECO:0000313" key="2">
    <source>
        <dbReference type="Proteomes" id="UP000277204"/>
    </source>
</evidence>
<evidence type="ECO:0000313" key="1">
    <source>
        <dbReference type="EMBL" id="VDO74351.1"/>
    </source>
</evidence>
<protein>
    <submittedName>
        <fullName evidence="1">Uncharacterized protein</fullName>
    </submittedName>
</protein>
<proteinExistence type="predicted"/>
<dbReference type="EMBL" id="UZAI01002748">
    <property type="protein sequence ID" value="VDO74351.1"/>
    <property type="molecule type" value="Genomic_DNA"/>
</dbReference>
<dbReference type="AlphaFoldDB" id="A0A183LTA6"/>
<keyword evidence="2" id="KW-1185">Reference proteome</keyword>
<dbReference type="Proteomes" id="UP000277204">
    <property type="component" value="Unassembled WGS sequence"/>
</dbReference>
<sequence length="202" mass="22591">MEFTCCGRETISEGETEFNKCLFSGKLHFRNSCPFRNAKCLKYGEIGHIQSVCHTTVHFAATDAKICNSDSVKLGLSDSHLHLSTTSKSGIESHGRPKLNETLYPYETTVSNQSPCQISHVIVPDMVFPNDSHISDAIPYKSEENMLSKPNHDKKSDVVLVDADFSNDPSRCDDILNKFEETISEELNLDVISNVFSANHKY</sequence>